<feature type="compositionally biased region" description="Pro residues" evidence="1">
    <location>
        <begin position="289"/>
        <end position="336"/>
    </location>
</feature>
<evidence type="ECO:0000313" key="2">
    <source>
        <dbReference type="EMBL" id="CAD8373502.1"/>
    </source>
</evidence>
<proteinExistence type="predicted"/>
<protein>
    <submittedName>
        <fullName evidence="2">Uncharacterized protein</fullName>
    </submittedName>
</protein>
<evidence type="ECO:0000256" key="1">
    <source>
        <dbReference type="SAM" id="MobiDB-lite"/>
    </source>
</evidence>
<feature type="compositionally biased region" description="Gly residues" evidence="1">
    <location>
        <begin position="256"/>
        <end position="267"/>
    </location>
</feature>
<feature type="compositionally biased region" description="Polar residues" evidence="1">
    <location>
        <begin position="234"/>
        <end position="255"/>
    </location>
</feature>
<feature type="region of interest" description="Disordered" evidence="1">
    <location>
        <begin position="210"/>
        <end position="357"/>
    </location>
</feature>
<sequence length="672" mass="72693">MAGQGAPPDFGPPPLAQQPRPKPVGQDSSWSPSAMHQGGMQSDSLQSIMHSGMMQGNGMQSGGMGPNSGVRSNIMQSNLLQQNLMQQNTMQQSTMQQNSISQNMLQQNLLQHNMRHQSMRQPNMLQQNMMQPNAIRQNPLQQSMLPQSSPMQQNMVPQNAMRPGVMQQNSAQQNMMQHGGGPASLPQPGIPQPGMGQLGQGQFSLGQSAVGHLGMSQPGLGHSGLGQMGASQAGLGQSGLSQISMTQPGLTQSGTAQGGLGPTGMGHPGNNAGSSPYAAQQPGIAPPSFKMPPTQPPPPPPTQPPPPPRHPPPPSPAQPPPAPDQRMPPPTQPPLPGGAQAAEEAPPRGGSHGVGSATADFGLRLEELQKQHPSIDAPPEVWAWSLSELETFFASGGTLRPKVPEKKSLTPRKREASDEVSEYEVSEALQLQAQLRDGFKDALFQDALKRLQRRYPERKTKGHPDGVAYFEAFEALTLSVHARVLPSWGLAADWDGVREMTSRMAEALKHPKVRKSQEEINVLMGLPRNATFTPPTKGEEIFLYRPNADAPIPGYPRPLVRDEDGDEGHEFLVEDLETGSLRPHGPTALDSECWYQVVHRPAVVIREQPDEKSKMVGRKKAGKRLRVQRVVGGKWLQLHHTELVRLGVQEAWVLLDGAELGLTGQQLLERVL</sequence>
<name>A0A6T8YJ73_9DINO</name>
<accession>A0A6T8YJ73</accession>
<organism evidence="2">
    <name type="scientific">Pyrodinium bahamense</name>
    <dbReference type="NCBI Taxonomy" id="73915"/>
    <lineage>
        <taxon>Eukaryota</taxon>
        <taxon>Sar</taxon>
        <taxon>Alveolata</taxon>
        <taxon>Dinophyceae</taxon>
        <taxon>Gonyaulacales</taxon>
        <taxon>Pyrocystaceae</taxon>
        <taxon>Pyrodinium</taxon>
    </lineage>
</organism>
<dbReference type="EMBL" id="HBEG01035011">
    <property type="protein sequence ID" value="CAD8373504.1"/>
    <property type="molecule type" value="Transcribed_RNA"/>
</dbReference>
<feature type="compositionally biased region" description="Pro residues" evidence="1">
    <location>
        <begin position="9"/>
        <end position="22"/>
    </location>
</feature>
<dbReference type="EMBL" id="HBEG01035010">
    <property type="protein sequence ID" value="CAD8373502.1"/>
    <property type="molecule type" value="Transcribed_RNA"/>
</dbReference>
<dbReference type="AlphaFoldDB" id="A0A6T8YJ73"/>
<gene>
    <name evidence="2" type="ORF">PBAH0796_LOCUS21393</name>
    <name evidence="3" type="ORF">PBAH0796_LOCUS21394</name>
</gene>
<reference evidence="2" key="1">
    <citation type="submission" date="2021-01" db="EMBL/GenBank/DDBJ databases">
        <authorList>
            <person name="Corre E."/>
            <person name="Pelletier E."/>
            <person name="Niang G."/>
            <person name="Scheremetjew M."/>
            <person name="Finn R."/>
            <person name="Kale V."/>
            <person name="Holt S."/>
            <person name="Cochrane G."/>
            <person name="Meng A."/>
            <person name="Brown T."/>
            <person name="Cohen L."/>
        </authorList>
    </citation>
    <scope>NUCLEOTIDE SEQUENCE</scope>
    <source>
        <strain evidence="2">Pbaha01</strain>
    </source>
</reference>
<evidence type="ECO:0000313" key="3">
    <source>
        <dbReference type="EMBL" id="CAD8373504.1"/>
    </source>
</evidence>
<feature type="region of interest" description="Disordered" evidence="1">
    <location>
        <begin position="1"/>
        <end position="72"/>
    </location>
</feature>
<feature type="compositionally biased region" description="Polar residues" evidence="1">
    <location>
        <begin position="26"/>
        <end position="49"/>
    </location>
</feature>